<evidence type="ECO:0000256" key="1">
    <source>
        <dbReference type="SAM" id="SignalP"/>
    </source>
</evidence>
<name>A0A915YIZ8_9BACT</name>
<organism evidence="2 3">
    <name type="scientific">Aureispira anguillae</name>
    <dbReference type="NCBI Taxonomy" id="2864201"/>
    <lineage>
        <taxon>Bacteria</taxon>
        <taxon>Pseudomonadati</taxon>
        <taxon>Bacteroidota</taxon>
        <taxon>Saprospiria</taxon>
        <taxon>Saprospirales</taxon>
        <taxon>Saprospiraceae</taxon>
        <taxon>Aureispira</taxon>
    </lineage>
</organism>
<dbReference type="Gene3D" id="3.20.20.80">
    <property type="entry name" value="Glycosidases"/>
    <property type="match status" value="1"/>
</dbReference>
<dbReference type="EMBL" id="AP026867">
    <property type="protein sequence ID" value="BDS14090.1"/>
    <property type="molecule type" value="Genomic_DNA"/>
</dbReference>
<accession>A0A915YIZ8</accession>
<dbReference type="AlphaFoldDB" id="A0A915YIZ8"/>
<dbReference type="KEGG" id="aup:AsAng_0048560"/>
<dbReference type="Proteomes" id="UP001060919">
    <property type="component" value="Chromosome"/>
</dbReference>
<gene>
    <name evidence="2" type="ORF">AsAng_0048560</name>
</gene>
<feature type="signal peptide" evidence="1">
    <location>
        <begin position="1"/>
        <end position="19"/>
    </location>
</feature>
<keyword evidence="1" id="KW-0732">Signal</keyword>
<protein>
    <recommendedName>
        <fullName evidence="4">Por secretion system C-terminal sorting domain-containing protein</fullName>
    </recommendedName>
</protein>
<keyword evidence="3" id="KW-1185">Reference proteome</keyword>
<sequence>MKNIILIVTLFMTCFSLNAQLSSSVLMGYWHNWNINSVPYIALDQIESRYNVIELTFADEGNPATVFSTPTQELIYVKGKEGDFYQIIDSQEQVVKEGILDSSCSIVIRDLPPGVYIIRWDNQTDQFMKMNF</sequence>
<proteinExistence type="predicted"/>
<evidence type="ECO:0000313" key="2">
    <source>
        <dbReference type="EMBL" id="BDS14090.1"/>
    </source>
</evidence>
<dbReference type="RefSeq" id="WP_264789324.1">
    <property type="nucleotide sequence ID" value="NZ_AP026867.1"/>
</dbReference>
<feature type="chain" id="PRO_5037227966" description="Por secretion system C-terminal sorting domain-containing protein" evidence="1">
    <location>
        <begin position="20"/>
        <end position="132"/>
    </location>
</feature>
<reference evidence="2" key="1">
    <citation type="submission" date="2022-09" db="EMBL/GenBank/DDBJ databases">
        <title>Aureispira anguillicida sp. nov., isolated from Leptocephalus of Japanese eel Anguilla japonica.</title>
        <authorList>
            <person name="Yuasa K."/>
            <person name="Mekata T."/>
            <person name="Ikunari K."/>
        </authorList>
    </citation>
    <scope>NUCLEOTIDE SEQUENCE</scope>
    <source>
        <strain evidence="2">EL160426</strain>
    </source>
</reference>
<evidence type="ECO:0000313" key="3">
    <source>
        <dbReference type="Proteomes" id="UP001060919"/>
    </source>
</evidence>
<evidence type="ECO:0008006" key="4">
    <source>
        <dbReference type="Google" id="ProtNLM"/>
    </source>
</evidence>